<name>A0A067NNT3_PLEO1</name>
<accession>A0A067NNT3</accession>
<feature type="signal peptide" evidence="4">
    <location>
        <begin position="1"/>
        <end position="23"/>
    </location>
</feature>
<comment type="similarity">
    <text evidence="1">Belongs to the glycosyltransferase 15 family.</text>
</comment>
<keyword evidence="4" id="KW-0732">Signal</keyword>
<dbReference type="STRING" id="1137138.A0A067NNT3"/>
<sequence>MNTGARYFLLVLGVVISLHYLLSFTHEEYGRITSMSNIASHFQQSPTSSDDTAFSGDEISIVVPAMDPNDTDITELLHADPPKANATFVILARNSDIDGTVKSIRDIEDRFNHKYQYPYVFLNEVEFSEDFKRRISNIVSTTAEFGVIPHDHWFQPDWIDETKATAGREKMVKDNIIYGGSVSYRNMCRFNSGFFYRHELLQKYRWYWRIEPDIHFHCNINFDPFLYMENNNKTYGFTITMYEFEATIPTLWGHVKDFIKLHPEYLAKDNSMDYMSDNNGETYNRCHFWSNFEIADLNFWRGEAYQAYFNYLDAQGGFYYERWGDAPVHSIGAALFTSKDQIHFFDEIGYEHNPYTHCPRKQETWEAGQCGCNPAKSFDYDGYSCMKQWERIQHK</sequence>
<feature type="chain" id="PRO_5001642422" evidence="4">
    <location>
        <begin position="24"/>
        <end position="395"/>
    </location>
</feature>
<dbReference type="Gene3D" id="3.90.550.10">
    <property type="entry name" value="Spore Coat Polysaccharide Biosynthesis Protein SpsA, Chain A"/>
    <property type="match status" value="1"/>
</dbReference>
<gene>
    <name evidence="5" type="ORF">PLEOSDRAFT_1054660</name>
</gene>
<organism evidence="5 6">
    <name type="scientific">Pleurotus ostreatus (strain PC15)</name>
    <name type="common">Oyster mushroom</name>
    <dbReference type="NCBI Taxonomy" id="1137138"/>
    <lineage>
        <taxon>Eukaryota</taxon>
        <taxon>Fungi</taxon>
        <taxon>Dikarya</taxon>
        <taxon>Basidiomycota</taxon>
        <taxon>Agaricomycotina</taxon>
        <taxon>Agaricomycetes</taxon>
        <taxon>Agaricomycetidae</taxon>
        <taxon>Agaricales</taxon>
        <taxon>Pleurotineae</taxon>
        <taxon>Pleurotaceae</taxon>
        <taxon>Pleurotus</taxon>
    </lineage>
</organism>
<dbReference type="GO" id="GO:0000026">
    <property type="term" value="F:alpha-1,2-mannosyltransferase activity"/>
    <property type="evidence" value="ECO:0007669"/>
    <property type="project" value="TreeGrafter"/>
</dbReference>
<dbReference type="FunCoup" id="A0A067NNT3">
    <property type="interactions" value="127"/>
</dbReference>
<dbReference type="AlphaFoldDB" id="A0A067NNT3"/>
<evidence type="ECO:0000313" key="6">
    <source>
        <dbReference type="Proteomes" id="UP000027073"/>
    </source>
</evidence>
<keyword evidence="2 5" id="KW-0808">Transferase</keyword>
<dbReference type="GO" id="GO:0005794">
    <property type="term" value="C:Golgi apparatus"/>
    <property type="evidence" value="ECO:0007669"/>
    <property type="project" value="TreeGrafter"/>
</dbReference>
<dbReference type="FunFam" id="3.90.550.10:FF:000051">
    <property type="entry name" value="Alpha-1,2-mannosyltransferase (Ktr4)"/>
    <property type="match status" value="1"/>
</dbReference>
<dbReference type="GO" id="GO:0016020">
    <property type="term" value="C:membrane"/>
    <property type="evidence" value="ECO:0007669"/>
    <property type="project" value="InterPro"/>
</dbReference>
<dbReference type="InParanoid" id="A0A067NNT3"/>
<dbReference type="OrthoDB" id="439943at2759"/>
<dbReference type="VEuPathDB" id="FungiDB:PLEOSDRAFT_1054660"/>
<dbReference type="SUPFAM" id="SSF53448">
    <property type="entry name" value="Nucleotide-diphospho-sugar transferases"/>
    <property type="match status" value="1"/>
</dbReference>
<evidence type="ECO:0000256" key="3">
    <source>
        <dbReference type="PIRSR" id="PIRSR018153-1"/>
    </source>
</evidence>
<dbReference type="PIRSF" id="PIRSF018153">
    <property type="entry name" value="Glyco_trans_15"/>
    <property type="match status" value="1"/>
</dbReference>
<evidence type="ECO:0000256" key="4">
    <source>
        <dbReference type="SAM" id="SignalP"/>
    </source>
</evidence>
<evidence type="ECO:0000256" key="2">
    <source>
        <dbReference type="ARBA" id="ARBA00022679"/>
    </source>
</evidence>
<dbReference type="GO" id="GO:0000032">
    <property type="term" value="P:cell wall mannoprotein biosynthetic process"/>
    <property type="evidence" value="ECO:0007669"/>
    <property type="project" value="TreeGrafter"/>
</dbReference>
<dbReference type="InterPro" id="IPR029044">
    <property type="entry name" value="Nucleotide-diphossugar_trans"/>
</dbReference>
<dbReference type="Proteomes" id="UP000027073">
    <property type="component" value="Unassembled WGS sequence"/>
</dbReference>
<evidence type="ECO:0000313" key="5">
    <source>
        <dbReference type="EMBL" id="KDQ28665.1"/>
    </source>
</evidence>
<dbReference type="InterPro" id="IPR002685">
    <property type="entry name" value="Glyco_trans_15"/>
</dbReference>
<dbReference type="Pfam" id="PF01793">
    <property type="entry name" value="Glyco_transf_15"/>
    <property type="match status" value="1"/>
</dbReference>
<proteinExistence type="inferred from homology"/>
<protein>
    <submittedName>
        <fullName evidence="5">Glycosyltransferase family 15 protein</fullName>
    </submittedName>
</protein>
<dbReference type="EMBL" id="KL198007">
    <property type="protein sequence ID" value="KDQ28665.1"/>
    <property type="molecule type" value="Genomic_DNA"/>
</dbReference>
<dbReference type="PANTHER" id="PTHR31121">
    <property type="entry name" value="ALPHA-1,2 MANNOSYLTRANSFERASE KTR1"/>
    <property type="match status" value="1"/>
</dbReference>
<evidence type="ECO:0000256" key="1">
    <source>
        <dbReference type="ARBA" id="ARBA00007677"/>
    </source>
</evidence>
<dbReference type="PANTHER" id="PTHR31121:SF6">
    <property type="entry name" value="ALPHA-1,2 MANNOSYLTRANSFERASE KTR1"/>
    <property type="match status" value="1"/>
</dbReference>
<dbReference type="HOGENOM" id="CLU_024327_4_4_1"/>
<reference evidence="6" key="1">
    <citation type="journal article" date="2014" name="Proc. Natl. Acad. Sci. U.S.A.">
        <title>Extensive sampling of basidiomycete genomes demonstrates inadequacy of the white-rot/brown-rot paradigm for wood decay fungi.</title>
        <authorList>
            <person name="Riley R."/>
            <person name="Salamov A.A."/>
            <person name="Brown D.W."/>
            <person name="Nagy L.G."/>
            <person name="Floudas D."/>
            <person name="Held B.W."/>
            <person name="Levasseur A."/>
            <person name="Lombard V."/>
            <person name="Morin E."/>
            <person name="Otillar R."/>
            <person name="Lindquist E.A."/>
            <person name="Sun H."/>
            <person name="LaButti K.M."/>
            <person name="Schmutz J."/>
            <person name="Jabbour D."/>
            <person name="Luo H."/>
            <person name="Baker S.E."/>
            <person name="Pisabarro A.G."/>
            <person name="Walton J.D."/>
            <person name="Blanchette R.A."/>
            <person name="Henrissat B."/>
            <person name="Martin F."/>
            <person name="Cullen D."/>
            <person name="Hibbett D.S."/>
            <person name="Grigoriev I.V."/>
        </authorList>
    </citation>
    <scope>NUCLEOTIDE SEQUENCE [LARGE SCALE GENOMIC DNA]</scope>
    <source>
        <strain evidence="6">PC15</strain>
    </source>
</reference>
<feature type="active site" description="Nucleophile" evidence="3">
    <location>
        <position position="293"/>
    </location>
</feature>
<dbReference type="GO" id="GO:0006487">
    <property type="term" value="P:protein N-linked glycosylation"/>
    <property type="evidence" value="ECO:0007669"/>
    <property type="project" value="TreeGrafter"/>
</dbReference>